<protein>
    <submittedName>
        <fullName evidence="1">Uncharacterized protein</fullName>
    </submittedName>
</protein>
<sequence>MKLTDWLLDSVQCSKKGPPILDQYCHRRANISLLLFESGDGLRLIKDDDSDDLSDCPNTMHKEHGMVGALLGLFPFCGPHFHLQRKDLSLMLIKISRLSDRCF</sequence>
<proteinExistence type="predicted"/>
<dbReference type="EMBL" id="BMAW01069575">
    <property type="protein sequence ID" value="GFT69668.1"/>
    <property type="molecule type" value="Genomic_DNA"/>
</dbReference>
<evidence type="ECO:0000313" key="1">
    <source>
        <dbReference type="EMBL" id="GFT69668.1"/>
    </source>
</evidence>
<dbReference type="AlphaFoldDB" id="A0A8X6PGJ6"/>
<comment type="caution">
    <text evidence="1">The sequence shown here is derived from an EMBL/GenBank/DDBJ whole genome shotgun (WGS) entry which is preliminary data.</text>
</comment>
<evidence type="ECO:0000313" key="2">
    <source>
        <dbReference type="Proteomes" id="UP000887013"/>
    </source>
</evidence>
<keyword evidence="2" id="KW-1185">Reference proteome</keyword>
<name>A0A8X6PGJ6_NEPPI</name>
<gene>
    <name evidence="1" type="ORF">NPIL_57291</name>
</gene>
<reference evidence="1" key="1">
    <citation type="submission" date="2020-08" db="EMBL/GenBank/DDBJ databases">
        <title>Multicomponent nature underlies the extraordinary mechanical properties of spider dragline silk.</title>
        <authorList>
            <person name="Kono N."/>
            <person name="Nakamura H."/>
            <person name="Mori M."/>
            <person name="Yoshida Y."/>
            <person name="Ohtoshi R."/>
            <person name="Malay A.D."/>
            <person name="Moran D.A.P."/>
            <person name="Tomita M."/>
            <person name="Numata K."/>
            <person name="Arakawa K."/>
        </authorList>
    </citation>
    <scope>NUCLEOTIDE SEQUENCE</scope>
</reference>
<dbReference type="Proteomes" id="UP000887013">
    <property type="component" value="Unassembled WGS sequence"/>
</dbReference>
<accession>A0A8X6PGJ6</accession>
<organism evidence="1 2">
    <name type="scientific">Nephila pilipes</name>
    <name type="common">Giant wood spider</name>
    <name type="synonym">Nephila maculata</name>
    <dbReference type="NCBI Taxonomy" id="299642"/>
    <lineage>
        <taxon>Eukaryota</taxon>
        <taxon>Metazoa</taxon>
        <taxon>Ecdysozoa</taxon>
        <taxon>Arthropoda</taxon>
        <taxon>Chelicerata</taxon>
        <taxon>Arachnida</taxon>
        <taxon>Araneae</taxon>
        <taxon>Araneomorphae</taxon>
        <taxon>Entelegynae</taxon>
        <taxon>Araneoidea</taxon>
        <taxon>Nephilidae</taxon>
        <taxon>Nephila</taxon>
    </lineage>
</organism>